<dbReference type="OrthoDB" id="540004at2759"/>
<evidence type="ECO:0008006" key="3">
    <source>
        <dbReference type="Google" id="ProtNLM"/>
    </source>
</evidence>
<gene>
    <name evidence="1" type="ORF">CDD82_3133</name>
</gene>
<dbReference type="SUPFAM" id="SSF53335">
    <property type="entry name" value="S-adenosyl-L-methionine-dependent methyltransferases"/>
    <property type="match status" value="1"/>
</dbReference>
<dbReference type="AlphaFoldDB" id="A0A2C5YYN0"/>
<accession>A0A2C5YYN0</accession>
<organism evidence="1 2">
    <name type="scientific">Ophiocordyceps australis</name>
    <dbReference type="NCBI Taxonomy" id="1399860"/>
    <lineage>
        <taxon>Eukaryota</taxon>
        <taxon>Fungi</taxon>
        <taxon>Dikarya</taxon>
        <taxon>Ascomycota</taxon>
        <taxon>Pezizomycotina</taxon>
        <taxon>Sordariomycetes</taxon>
        <taxon>Hypocreomycetidae</taxon>
        <taxon>Hypocreales</taxon>
        <taxon>Ophiocordycipitaceae</taxon>
        <taxon>Ophiocordyceps</taxon>
    </lineage>
</organism>
<evidence type="ECO:0000313" key="2">
    <source>
        <dbReference type="Proteomes" id="UP000224854"/>
    </source>
</evidence>
<proteinExistence type="predicted"/>
<sequence length="288" mass="31848">MAALLYTLKDLFLHLLEPWRFLVISLLHIPETVAAIIRDGEQHKLLSQSAFSEVLFAHFWATFGSQIRANSEASVIPLLEGCVQNGHVCADAVHSPLYGTVLEIGAGCGTWVDVFARVRDNHPECPITKVYGVEPNLKSAALLTRRVEELGMNDVYQVAPVGIEALEASDSWHDSVPSGSVDCIVSILCMCSIPDPDENMRRLYRLLKPGGTLYVYEHVKATRGSPIITLYQRLLNIPWPFFLGSCSLCRSTEKSLRAAGPWSKVDLAQPSEQPPYQVIPHLIGTLTK</sequence>
<name>A0A2C5YYN0_9HYPO</name>
<dbReference type="CDD" id="cd02440">
    <property type="entry name" value="AdoMet_MTases"/>
    <property type="match status" value="1"/>
</dbReference>
<reference evidence="1 2" key="1">
    <citation type="submission" date="2017-06" db="EMBL/GenBank/DDBJ databases">
        <title>Ant-infecting Ophiocordyceps genomes reveal a high diversity of potential behavioral manipulation genes and a possible major role for enterotoxins.</title>
        <authorList>
            <person name="De Bekker C."/>
            <person name="Evans H.C."/>
            <person name="Brachmann A."/>
            <person name="Hughes D.P."/>
        </authorList>
    </citation>
    <scope>NUCLEOTIDE SEQUENCE [LARGE SCALE GENOMIC DNA]</scope>
    <source>
        <strain evidence="1 2">1348a</strain>
    </source>
</reference>
<dbReference type="InterPro" id="IPR029063">
    <property type="entry name" value="SAM-dependent_MTases_sf"/>
</dbReference>
<dbReference type="PANTHER" id="PTHR45036">
    <property type="entry name" value="METHYLTRANSFERASE LIKE 7B"/>
    <property type="match status" value="1"/>
</dbReference>
<dbReference type="Proteomes" id="UP000224854">
    <property type="component" value="Unassembled WGS sequence"/>
</dbReference>
<keyword evidence="2" id="KW-1185">Reference proteome</keyword>
<dbReference type="Pfam" id="PF13489">
    <property type="entry name" value="Methyltransf_23"/>
    <property type="match status" value="1"/>
</dbReference>
<comment type="caution">
    <text evidence="1">The sequence shown here is derived from an EMBL/GenBank/DDBJ whole genome shotgun (WGS) entry which is preliminary data.</text>
</comment>
<dbReference type="Gene3D" id="3.40.50.150">
    <property type="entry name" value="Vaccinia Virus protein VP39"/>
    <property type="match status" value="1"/>
</dbReference>
<protein>
    <recommendedName>
        <fullName evidence="3">Methyltransferase type 11 domain-containing protein</fullName>
    </recommendedName>
</protein>
<dbReference type="InterPro" id="IPR052356">
    <property type="entry name" value="Thiol_S-MT"/>
</dbReference>
<evidence type="ECO:0000313" key="1">
    <source>
        <dbReference type="EMBL" id="PHH83208.1"/>
    </source>
</evidence>
<dbReference type="EMBL" id="NJEU01000023">
    <property type="protein sequence ID" value="PHH83208.1"/>
    <property type="molecule type" value="Genomic_DNA"/>
</dbReference>
<dbReference type="PANTHER" id="PTHR45036:SF1">
    <property type="entry name" value="METHYLTRANSFERASE LIKE 7A"/>
    <property type="match status" value="1"/>
</dbReference>